<dbReference type="SUPFAM" id="SSF50044">
    <property type="entry name" value="SH3-domain"/>
    <property type="match status" value="1"/>
</dbReference>
<sequence length="130" mass="15212">YEQIQQKKDKIDNASIYRIVRPYNGRYFPLFTQGFKVCITFPINDDNRLAVETGDEILVTHCHKYWFYGQKLTVKNDEKIRQKGWFPCQCAVLMVQPTLHYQTTTISDTTNNHGGDDLLNGNDSIYKKDQ</sequence>
<dbReference type="InterPro" id="IPR036028">
    <property type="entry name" value="SH3-like_dom_sf"/>
</dbReference>
<protein>
    <submittedName>
        <fullName evidence="1">Palmitoyltransferase ZDHHC6-like protein</fullName>
    </submittedName>
</protein>
<evidence type="ECO:0000313" key="2">
    <source>
        <dbReference type="Proteomes" id="UP000194236"/>
    </source>
</evidence>
<name>A0A1Y3ASS7_EURMA</name>
<proteinExistence type="predicted"/>
<keyword evidence="1" id="KW-0808">Transferase</keyword>
<keyword evidence="2" id="KW-1185">Reference proteome</keyword>
<organism evidence="1 2">
    <name type="scientific">Euroglyphus maynei</name>
    <name type="common">Mayne's house dust mite</name>
    <dbReference type="NCBI Taxonomy" id="6958"/>
    <lineage>
        <taxon>Eukaryota</taxon>
        <taxon>Metazoa</taxon>
        <taxon>Ecdysozoa</taxon>
        <taxon>Arthropoda</taxon>
        <taxon>Chelicerata</taxon>
        <taxon>Arachnida</taxon>
        <taxon>Acari</taxon>
        <taxon>Acariformes</taxon>
        <taxon>Sarcoptiformes</taxon>
        <taxon>Astigmata</taxon>
        <taxon>Psoroptidia</taxon>
        <taxon>Analgoidea</taxon>
        <taxon>Pyroglyphidae</taxon>
        <taxon>Pyroglyphinae</taxon>
        <taxon>Euroglyphus</taxon>
    </lineage>
</organism>
<dbReference type="AlphaFoldDB" id="A0A1Y3ASS7"/>
<dbReference type="Proteomes" id="UP000194236">
    <property type="component" value="Unassembled WGS sequence"/>
</dbReference>
<dbReference type="EMBL" id="MUJZ01060659">
    <property type="protein sequence ID" value="OTF71510.1"/>
    <property type="molecule type" value="Genomic_DNA"/>
</dbReference>
<accession>A0A1Y3ASS7</accession>
<feature type="non-terminal residue" evidence="1">
    <location>
        <position position="1"/>
    </location>
</feature>
<reference evidence="1 2" key="1">
    <citation type="submission" date="2017-03" db="EMBL/GenBank/DDBJ databases">
        <title>Genome Survey of Euroglyphus maynei.</title>
        <authorList>
            <person name="Arlian L.G."/>
            <person name="Morgan M.S."/>
            <person name="Rider S.D."/>
        </authorList>
    </citation>
    <scope>NUCLEOTIDE SEQUENCE [LARGE SCALE GENOMIC DNA]</scope>
    <source>
        <strain evidence="1">Arlian Lab</strain>
        <tissue evidence="1">Whole body</tissue>
    </source>
</reference>
<gene>
    <name evidence="1" type="ORF">BLA29_012233</name>
</gene>
<dbReference type="OrthoDB" id="331948at2759"/>
<evidence type="ECO:0000313" key="1">
    <source>
        <dbReference type="EMBL" id="OTF71510.1"/>
    </source>
</evidence>
<comment type="caution">
    <text evidence="1">The sequence shown here is derived from an EMBL/GenBank/DDBJ whole genome shotgun (WGS) entry which is preliminary data.</text>
</comment>
<dbReference type="GO" id="GO:0016740">
    <property type="term" value="F:transferase activity"/>
    <property type="evidence" value="ECO:0007669"/>
    <property type="project" value="UniProtKB-KW"/>
</dbReference>